<dbReference type="AlphaFoldDB" id="S7TCT8"/>
<evidence type="ECO:0000313" key="3">
    <source>
        <dbReference type="Proteomes" id="UP000014977"/>
    </source>
</evidence>
<dbReference type="Proteomes" id="UP000014977">
    <property type="component" value="Unassembled WGS sequence"/>
</dbReference>
<dbReference type="STRING" id="897.B2D07_09775"/>
<keyword evidence="1" id="KW-0472">Membrane</keyword>
<accession>S7TCT8</accession>
<proteinExistence type="predicted"/>
<keyword evidence="1" id="KW-1133">Transmembrane helix</keyword>
<evidence type="ECO:0000256" key="1">
    <source>
        <dbReference type="SAM" id="Phobius"/>
    </source>
</evidence>
<name>S7TCT8_DESML</name>
<protein>
    <submittedName>
        <fullName evidence="2">Uncharacterized protein</fullName>
    </submittedName>
</protein>
<feature type="transmembrane region" description="Helical" evidence="1">
    <location>
        <begin position="114"/>
        <end position="135"/>
    </location>
</feature>
<reference evidence="2 3" key="1">
    <citation type="journal article" date="2013" name="Genome Announc.">
        <title>Draft genome sequences for three mercury-methylating, sulfate-reducing bacteria.</title>
        <authorList>
            <person name="Brown S.D."/>
            <person name="Hurt R.A.Jr."/>
            <person name="Gilmour C.C."/>
            <person name="Elias D.A."/>
        </authorList>
    </citation>
    <scope>NUCLEOTIDE SEQUENCE [LARGE SCALE GENOMIC DNA]</scope>
    <source>
        <strain evidence="2 3">DSM 2059</strain>
    </source>
</reference>
<dbReference type="eggNOG" id="COG2064">
    <property type="taxonomic scope" value="Bacteria"/>
</dbReference>
<comment type="caution">
    <text evidence="2">The sequence shown here is derived from an EMBL/GenBank/DDBJ whole genome shotgun (WGS) entry which is preliminary data.</text>
</comment>
<organism evidence="2 3">
    <name type="scientific">Desulfococcus multivorans DSM 2059</name>
    <dbReference type="NCBI Taxonomy" id="1121405"/>
    <lineage>
        <taxon>Bacteria</taxon>
        <taxon>Pseudomonadati</taxon>
        <taxon>Thermodesulfobacteriota</taxon>
        <taxon>Desulfobacteria</taxon>
        <taxon>Desulfobacterales</taxon>
        <taxon>Desulfococcaceae</taxon>
        <taxon>Desulfococcus</taxon>
    </lineage>
</organism>
<keyword evidence="3" id="KW-1185">Reference proteome</keyword>
<evidence type="ECO:0000313" key="2">
    <source>
        <dbReference type="EMBL" id="EPR34345.1"/>
    </source>
</evidence>
<dbReference type="EMBL" id="ATHJ01000116">
    <property type="protein sequence ID" value="EPR34345.1"/>
    <property type="molecule type" value="Genomic_DNA"/>
</dbReference>
<feature type="transmembrane region" description="Helical" evidence="1">
    <location>
        <begin position="12"/>
        <end position="34"/>
    </location>
</feature>
<sequence>MTSLFDMPVLASAIVFIAIFLLLFGIYQIFQIIAQKGKVIEKIRSAGESVGSSQDEMYLTLFPNQSGNKFQSFFHVLGFVGKRVVGEKTDEYAPSRIKFFNAGIRRTNAASIFWGAKIVCSVGLMLLFLFTQMTFLPGCPLHGS</sequence>
<dbReference type="RefSeq" id="WP_020878165.1">
    <property type="nucleotide sequence ID" value="NZ_ATHJ01000116.1"/>
</dbReference>
<keyword evidence="1" id="KW-0812">Transmembrane</keyword>
<gene>
    <name evidence="2" type="ORF">dsmv_0811</name>
</gene>